<evidence type="ECO:0000256" key="9">
    <source>
        <dbReference type="ARBA" id="ARBA00023136"/>
    </source>
</evidence>
<evidence type="ECO:0000256" key="2">
    <source>
        <dbReference type="ARBA" id="ARBA00006555"/>
    </source>
</evidence>
<dbReference type="InterPro" id="IPR037682">
    <property type="entry name" value="TonB_C"/>
</dbReference>
<feature type="chain" id="PRO_5035717799" evidence="10">
    <location>
        <begin position="23"/>
        <end position="271"/>
    </location>
</feature>
<dbReference type="Gene3D" id="3.30.1150.10">
    <property type="match status" value="1"/>
</dbReference>
<evidence type="ECO:0000313" key="13">
    <source>
        <dbReference type="Proteomes" id="UP000831796"/>
    </source>
</evidence>
<evidence type="ECO:0000256" key="1">
    <source>
        <dbReference type="ARBA" id="ARBA00004383"/>
    </source>
</evidence>
<keyword evidence="10" id="KW-0732">Signal</keyword>
<evidence type="ECO:0000256" key="8">
    <source>
        <dbReference type="ARBA" id="ARBA00022989"/>
    </source>
</evidence>
<dbReference type="KEGG" id="hcu:MUN79_10625"/>
<dbReference type="EMBL" id="CP095046">
    <property type="protein sequence ID" value="UOQ74286.1"/>
    <property type="molecule type" value="Genomic_DNA"/>
</dbReference>
<organism evidence="12 13">
    <name type="scientific">Hymenobacter cellulosilyticus</name>
    <dbReference type="NCBI Taxonomy" id="2932248"/>
    <lineage>
        <taxon>Bacteria</taxon>
        <taxon>Pseudomonadati</taxon>
        <taxon>Bacteroidota</taxon>
        <taxon>Cytophagia</taxon>
        <taxon>Cytophagales</taxon>
        <taxon>Hymenobacteraceae</taxon>
        <taxon>Hymenobacter</taxon>
    </lineage>
</organism>
<evidence type="ECO:0000256" key="5">
    <source>
        <dbReference type="ARBA" id="ARBA00022519"/>
    </source>
</evidence>
<dbReference type="SUPFAM" id="SSF74653">
    <property type="entry name" value="TolA/TonB C-terminal domain"/>
    <property type="match status" value="1"/>
</dbReference>
<feature type="domain" description="TonB C-terminal" evidence="11">
    <location>
        <begin position="181"/>
        <end position="271"/>
    </location>
</feature>
<evidence type="ECO:0000313" key="12">
    <source>
        <dbReference type="EMBL" id="UOQ74286.1"/>
    </source>
</evidence>
<dbReference type="PANTHER" id="PTHR33446">
    <property type="entry name" value="PROTEIN TONB-RELATED"/>
    <property type="match status" value="1"/>
</dbReference>
<keyword evidence="6" id="KW-0812">Transmembrane</keyword>
<evidence type="ECO:0000256" key="6">
    <source>
        <dbReference type="ARBA" id="ARBA00022692"/>
    </source>
</evidence>
<evidence type="ECO:0000256" key="7">
    <source>
        <dbReference type="ARBA" id="ARBA00022927"/>
    </source>
</evidence>
<protein>
    <submittedName>
        <fullName evidence="12">TonB family protein</fullName>
    </submittedName>
</protein>
<keyword evidence="4" id="KW-1003">Cell membrane</keyword>
<keyword evidence="9" id="KW-0472">Membrane</keyword>
<name>A0A8T9Q9P4_9BACT</name>
<dbReference type="AlphaFoldDB" id="A0A8T9Q9P4"/>
<dbReference type="InterPro" id="IPR006260">
    <property type="entry name" value="TonB/TolA_C"/>
</dbReference>
<keyword evidence="7" id="KW-0653">Protein transport</keyword>
<gene>
    <name evidence="12" type="ORF">MUN79_10625</name>
</gene>
<feature type="signal peptide" evidence="10">
    <location>
        <begin position="1"/>
        <end position="22"/>
    </location>
</feature>
<evidence type="ECO:0000256" key="4">
    <source>
        <dbReference type="ARBA" id="ARBA00022475"/>
    </source>
</evidence>
<dbReference type="SUPFAM" id="SSF82185">
    <property type="entry name" value="Histone H3 K4-specific methyltransferase SET7/9 N-terminal domain"/>
    <property type="match status" value="1"/>
</dbReference>
<accession>A0A8T9Q9P4</accession>
<comment type="similarity">
    <text evidence="2">Belongs to the TonB family.</text>
</comment>
<dbReference type="GO" id="GO:0015031">
    <property type="term" value="P:protein transport"/>
    <property type="evidence" value="ECO:0007669"/>
    <property type="project" value="UniProtKB-KW"/>
</dbReference>
<dbReference type="PANTHER" id="PTHR33446:SF2">
    <property type="entry name" value="PROTEIN TONB"/>
    <property type="match status" value="1"/>
</dbReference>
<evidence type="ECO:0000259" key="11">
    <source>
        <dbReference type="PROSITE" id="PS52015"/>
    </source>
</evidence>
<dbReference type="GO" id="GO:0031992">
    <property type="term" value="F:energy transducer activity"/>
    <property type="evidence" value="ECO:0007669"/>
    <property type="project" value="TreeGrafter"/>
</dbReference>
<evidence type="ECO:0000256" key="3">
    <source>
        <dbReference type="ARBA" id="ARBA00022448"/>
    </source>
</evidence>
<evidence type="ECO:0000256" key="10">
    <source>
        <dbReference type="SAM" id="SignalP"/>
    </source>
</evidence>
<sequence>MRHLLFCSTLLLGTLLAPTRAAGQSSARTYYTSASRPTTAPDSAAYYTVVRKQGVGGSITTYRPDGRRLHQQRYSQLQVGRRQGLSTEWDAGTGRRVASYPYSQGHLHGVAQAWYPSGRLRWQLSYQRGQRHGTLRAWHPSGRLLRADTYRAGQRIGGHCYTRAGRDTTWFAFERPAQFPGGPVALQQWLSTHIRYPALALRNQVEGNVWARFVVDAHGQLVDGAIVKGIGAGTDEEVLRLLRSMPAWKPAVVAGQPVAVTYTLPIEFRLL</sequence>
<dbReference type="RefSeq" id="WP_244677628.1">
    <property type="nucleotide sequence ID" value="NZ_CP095046.1"/>
</dbReference>
<keyword evidence="3" id="KW-0813">Transport</keyword>
<comment type="subcellular location">
    <subcellularLocation>
        <location evidence="1">Cell inner membrane</location>
        <topology evidence="1">Single-pass membrane protein</topology>
        <orientation evidence="1">Periplasmic side</orientation>
    </subcellularLocation>
</comment>
<dbReference type="PROSITE" id="PS52015">
    <property type="entry name" value="TONB_CTD"/>
    <property type="match status" value="1"/>
</dbReference>
<dbReference type="Proteomes" id="UP000831796">
    <property type="component" value="Chromosome"/>
</dbReference>
<dbReference type="GO" id="GO:0098797">
    <property type="term" value="C:plasma membrane protein complex"/>
    <property type="evidence" value="ECO:0007669"/>
    <property type="project" value="TreeGrafter"/>
</dbReference>
<dbReference type="Gene3D" id="2.20.110.10">
    <property type="entry name" value="Histone H3 K4-specific methyltransferase SET7/9 N-terminal domain"/>
    <property type="match status" value="1"/>
</dbReference>
<dbReference type="InterPro" id="IPR051045">
    <property type="entry name" value="TonB-dependent_transducer"/>
</dbReference>
<keyword evidence="8" id="KW-1133">Transmembrane helix</keyword>
<dbReference type="Pfam" id="PF03544">
    <property type="entry name" value="TonB_C"/>
    <property type="match status" value="1"/>
</dbReference>
<dbReference type="NCBIfam" id="TIGR01352">
    <property type="entry name" value="tonB_Cterm"/>
    <property type="match status" value="1"/>
</dbReference>
<proteinExistence type="inferred from homology"/>
<dbReference type="GO" id="GO:0055085">
    <property type="term" value="P:transmembrane transport"/>
    <property type="evidence" value="ECO:0007669"/>
    <property type="project" value="InterPro"/>
</dbReference>
<keyword evidence="5" id="KW-0997">Cell inner membrane</keyword>
<keyword evidence="13" id="KW-1185">Reference proteome</keyword>
<reference evidence="12" key="1">
    <citation type="submission" date="2022-04" db="EMBL/GenBank/DDBJ databases">
        <title>Hymenobacter sp. isolated from the air.</title>
        <authorList>
            <person name="Won M."/>
            <person name="Lee C.-M."/>
            <person name="Woen H.-Y."/>
            <person name="Kwon S.-W."/>
        </authorList>
    </citation>
    <scope>NUCLEOTIDE SEQUENCE</scope>
    <source>
        <strain evidence="12">5116S-3</strain>
    </source>
</reference>